<evidence type="ECO:0000256" key="1">
    <source>
        <dbReference type="SAM" id="Phobius"/>
    </source>
</evidence>
<dbReference type="RefSeq" id="WP_317982315.1">
    <property type="nucleotide sequence ID" value="NZ_BTCL01000039.1"/>
</dbReference>
<name>A0ABQ6NXL6_9BACL</name>
<keyword evidence="1" id="KW-0472">Membrane</keyword>
<sequence length="240" mass="28055">MAMILIILIVAFYLTLLNFKRFWKLAKGLRWLLYALMLFLICDGIYSSARHFNPDNAVNSLIPSLCMALLIEGARYVFRKRRDHEKNWSVDDYPIEYSEQNSNAASLRWKASIKGWEWMNGHGYDREDAYLDLVKAFDAYKNDGNNLPRPGTNVLGAASQTRMDELEEEAVSFFNKIFGWDYYDLFISDKSTLKELCSSEESMYRKLRRVEDEFGVKVPDNKMLIVDILELIRDKRRGAK</sequence>
<accession>A0ABQ6NXL6</accession>
<comment type="caution">
    <text evidence="2">The sequence shown here is derived from an EMBL/GenBank/DDBJ whole genome shotgun (WGS) entry which is preliminary data.</text>
</comment>
<dbReference type="Proteomes" id="UP001285921">
    <property type="component" value="Unassembled WGS sequence"/>
</dbReference>
<dbReference type="EMBL" id="BTCL01000039">
    <property type="protein sequence ID" value="GMK48887.1"/>
    <property type="molecule type" value="Genomic_DNA"/>
</dbReference>
<proteinExistence type="predicted"/>
<keyword evidence="1" id="KW-1133">Transmembrane helix</keyword>
<feature type="transmembrane region" description="Helical" evidence="1">
    <location>
        <begin position="6"/>
        <end position="23"/>
    </location>
</feature>
<organism evidence="2 3">
    <name type="scientific">Paenibacillus glycanilyticus</name>
    <dbReference type="NCBI Taxonomy" id="126569"/>
    <lineage>
        <taxon>Bacteria</taxon>
        <taxon>Bacillati</taxon>
        <taxon>Bacillota</taxon>
        <taxon>Bacilli</taxon>
        <taxon>Bacillales</taxon>
        <taxon>Paenibacillaceae</taxon>
        <taxon>Paenibacillus</taxon>
    </lineage>
</organism>
<keyword evidence="3" id="KW-1185">Reference proteome</keyword>
<protein>
    <submittedName>
        <fullName evidence="2">Uncharacterized protein</fullName>
    </submittedName>
</protein>
<reference evidence="2 3" key="1">
    <citation type="submission" date="2023-05" db="EMBL/GenBank/DDBJ databases">
        <title>Draft genome of Paenibacillus sp. CCS26.</title>
        <authorList>
            <person name="Akita H."/>
            <person name="Shinto Y."/>
            <person name="Kimura Z."/>
        </authorList>
    </citation>
    <scope>NUCLEOTIDE SEQUENCE [LARGE SCALE GENOMIC DNA]</scope>
    <source>
        <strain evidence="2 3">CCS26</strain>
    </source>
</reference>
<evidence type="ECO:0000313" key="3">
    <source>
        <dbReference type="Proteomes" id="UP001285921"/>
    </source>
</evidence>
<feature type="transmembrane region" description="Helical" evidence="1">
    <location>
        <begin position="30"/>
        <end position="49"/>
    </location>
</feature>
<evidence type="ECO:0000313" key="2">
    <source>
        <dbReference type="EMBL" id="GMK48887.1"/>
    </source>
</evidence>
<feature type="transmembrane region" description="Helical" evidence="1">
    <location>
        <begin position="61"/>
        <end position="78"/>
    </location>
</feature>
<keyword evidence="1" id="KW-0812">Transmembrane</keyword>
<gene>
    <name evidence="2" type="ORF">PghCCS26_60170</name>
</gene>